<feature type="domain" description="VWFA" evidence="26">
    <location>
        <begin position="526"/>
        <end position="708"/>
    </location>
</feature>
<dbReference type="InterPro" id="IPR001254">
    <property type="entry name" value="Trypsin_dom"/>
</dbReference>
<keyword evidence="17" id="KW-0472">Membrane</keyword>
<dbReference type="PANTHER" id="PTHR46393:SF7">
    <property type="entry name" value="COMPLEMENT C2"/>
    <property type="match status" value="1"/>
</dbReference>
<dbReference type="PRINTS" id="PR00722">
    <property type="entry name" value="CHYMOTRYPSIN"/>
</dbReference>
<dbReference type="EC" id="3.4.21.84" evidence="22"/>
<keyword evidence="6" id="KW-0399">Innate immunity</keyword>
<dbReference type="CDD" id="cd00033">
    <property type="entry name" value="CCP"/>
    <property type="match status" value="7"/>
</dbReference>
<evidence type="ECO:0000256" key="5">
    <source>
        <dbReference type="ARBA" id="ARBA00022536"/>
    </source>
</evidence>
<dbReference type="SMART" id="SM00327">
    <property type="entry name" value="VWA"/>
    <property type="match status" value="1"/>
</dbReference>
<dbReference type="GO" id="GO:0004252">
    <property type="term" value="F:serine-type endopeptidase activity"/>
    <property type="evidence" value="ECO:0007669"/>
    <property type="project" value="InterPro"/>
</dbReference>
<sequence>MQKNPTLCSCFKVIISVILFNFITCDCPYPKRELPNGRFVYQQLKDINETSAKELYILRFKCYAGYQRIGPRYIQCLDDEWSDVVPTCAKMQCSDPPDVDKAEFKLHSGVDKFPTIGASVTYSCKIGYELKNTSASTLHCELDPGASKAIWKGEIPFCKEKESCPDPGVSKHGFRVGSCCFSGDILQFSCNEDYELVGQKEVQCLRSGSWSSGRPLCKPLSDYCQLPPSIPHGIVSGEKEGDYFIPYDEAEVVCEPGYKHVGPTQFVMCEEEGEWEDEFGECTEIICDLPKQLVNGTIPEMLTTNLTSFPYGFEITYFCDDGFRLVGGDSWRTCSKKGWSGKTPYCEAIQCPDPGLPENGFRTGDNFEVGAKVRFKCFTGYYLLGSFERYCKPNGQWSGELSRCDTPSNYCPNPGIPVKGYKNISSYEMGDKVGFHCQPGYVQIGSEVRECLPNRTWSGTETTCLGPYDYDNSAQVRDVLRAKLAEKAEEQERETQRYREALYASWHNNSGPVGRILDINFPGRLILYFAFDVSGSVGQHNFDKSIEFAKAIVKRVGISEAGARAGALIFGSKSENMFLPLSYTTTEEVLDALDKINYTGGGTAASSALSLIRQENIPLIDGVLGKKNIKSIIFILTDGKANMGGSPEVEADLLKKAGVEIYCIGITGSIEKESLYKIASTSKDSNGEHPNVFILQNYATMSWLVQEITNGTVDYAQCGLGMENVGNEAARGRILNGKKSMEPWPWMAALYMPHDKLNPLDTELQCGGSIINNYFILTAAHCMYHREGKKRSKKDIIVKLGLTDVKNETYVQESEVSEMFIHPDYRPAGSYDYDIALLLLDKPIEYNPFVRPICLPPTELPENTPLYSSDEFGWATGWGHEGVVSAAVNERLKSSQILKELLLPIQSKQRCTQSLLDNKVATDHFTDRMFCAGDGKRGNDTCKGDSGGPLMQSQLNSEGYLFWTQVGIVSWGIGCGKENTYGYYTHVQKFRSWIDSTIEAAMAAIQ</sequence>
<dbReference type="GO" id="GO:0007155">
    <property type="term" value="P:cell adhesion"/>
    <property type="evidence" value="ECO:0007669"/>
    <property type="project" value="UniProtKB-KW"/>
</dbReference>
<evidence type="ECO:0000256" key="4">
    <source>
        <dbReference type="ARBA" id="ARBA00004370"/>
    </source>
</evidence>
<gene>
    <name evidence="29" type="primary">CFB1</name>
</gene>
<evidence type="ECO:0000256" key="14">
    <source>
        <dbReference type="ARBA" id="ARBA00022825"/>
    </source>
</evidence>
<dbReference type="PROSITE" id="PS00135">
    <property type="entry name" value="TRYPSIN_SER"/>
    <property type="match status" value="1"/>
</dbReference>
<dbReference type="PANTHER" id="PTHR46393">
    <property type="entry name" value="SUSHI DOMAIN-CONTAINING PROTEIN"/>
    <property type="match status" value="1"/>
</dbReference>
<dbReference type="SUPFAM" id="SSF57535">
    <property type="entry name" value="Complement control module/SCR domain"/>
    <property type="match status" value="7"/>
</dbReference>
<keyword evidence="9 25" id="KW-0732">Signal</keyword>
<dbReference type="Pfam" id="PF00084">
    <property type="entry name" value="Sushi"/>
    <property type="match status" value="7"/>
</dbReference>
<dbReference type="PROSITE" id="PS50923">
    <property type="entry name" value="SUSHI"/>
    <property type="match status" value="7"/>
</dbReference>
<evidence type="ECO:0000259" key="26">
    <source>
        <dbReference type="PROSITE" id="PS50234"/>
    </source>
</evidence>
<evidence type="ECO:0000256" key="22">
    <source>
        <dbReference type="ARBA" id="ARBA00066707"/>
    </source>
</evidence>
<keyword evidence="13" id="KW-0353">Hemolymph clotting</keyword>
<keyword evidence="19" id="KW-0325">Glycoprotein</keyword>
<dbReference type="FunFam" id="2.40.10.10:FF:000120">
    <property type="entry name" value="Putative serine protease"/>
    <property type="match status" value="1"/>
</dbReference>
<dbReference type="SMART" id="SM00020">
    <property type="entry name" value="Tryp_SPc"/>
    <property type="match status" value="1"/>
</dbReference>
<dbReference type="SUPFAM" id="SSF50494">
    <property type="entry name" value="Trypsin-like serine proteases"/>
    <property type="match status" value="1"/>
</dbReference>
<dbReference type="GO" id="GO:0032991">
    <property type="term" value="C:protein-containing complex"/>
    <property type="evidence" value="ECO:0007669"/>
    <property type="project" value="UniProtKB-ARBA"/>
</dbReference>
<evidence type="ECO:0000259" key="27">
    <source>
        <dbReference type="PROSITE" id="PS50240"/>
    </source>
</evidence>
<comment type="cofactor">
    <cofactor evidence="1">
        <name>Mn(2+)</name>
        <dbReference type="ChEBI" id="CHEBI:29035"/>
    </cofactor>
</comment>
<keyword evidence="16" id="KW-0130">Cell adhesion</keyword>
<keyword evidence="5" id="KW-0245">EGF-like domain</keyword>
<feature type="domain" description="Sushi" evidence="28">
    <location>
        <begin position="25"/>
        <end position="90"/>
    </location>
</feature>
<evidence type="ECO:0000256" key="24">
    <source>
        <dbReference type="RuleBase" id="RU363034"/>
    </source>
</evidence>
<feature type="domain" description="Sushi" evidence="28">
    <location>
        <begin position="91"/>
        <end position="160"/>
    </location>
</feature>
<keyword evidence="18 23" id="KW-1015">Disulfide bond</keyword>
<evidence type="ECO:0000256" key="2">
    <source>
        <dbReference type="ARBA" id="ARBA00001946"/>
    </source>
</evidence>
<dbReference type="GO" id="GO:0016020">
    <property type="term" value="C:membrane"/>
    <property type="evidence" value="ECO:0007669"/>
    <property type="project" value="UniProtKB-SubCell"/>
</dbReference>
<evidence type="ECO:0000256" key="9">
    <source>
        <dbReference type="ARBA" id="ARBA00022729"/>
    </source>
</evidence>
<keyword evidence="10" id="KW-0430">Lectin</keyword>
<evidence type="ECO:0000256" key="18">
    <source>
        <dbReference type="ARBA" id="ARBA00023157"/>
    </source>
</evidence>
<evidence type="ECO:0000256" key="3">
    <source>
        <dbReference type="ARBA" id="ARBA00004241"/>
    </source>
</evidence>
<feature type="disulfide bond" evidence="23">
    <location>
        <begin position="437"/>
        <end position="464"/>
    </location>
</feature>
<proteinExistence type="evidence at transcript level"/>
<evidence type="ECO:0000256" key="20">
    <source>
        <dbReference type="ARBA" id="ARBA00029636"/>
    </source>
</evidence>
<dbReference type="FunFam" id="2.10.70.10:FF:000011">
    <property type="entry name" value="CUB and sushi domain-containing protein 3 isoform A"/>
    <property type="match status" value="1"/>
</dbReference>
<dbReference type="CDD" id="cd00190">
    <property type="entry name" value="Tryp_SPc"/>
    <property type="match status" value="1"/>
</dbReference>
<evidence type="ECO:0000256" key="13">
    <source>
        <dbReference type="ARBA" id="ARBA00022820"/>
    </source>
</evidence>
<organism evidence="29">
    <name type="scientific">Hasarius adansoni</name>
    <dbReference type="NCBI Taxonomy" id="243517"/>
    <lineage>
        <taxon>Eukaryota</taxon>
        <taxon>Metazoa</taxon>
        <taxon>Ecdysozoa</taxon>
        <taxon>Arthropoda</taxon>
        <taxon>Chelicerata</taxon>
        <taxon>Arachnida</taxon>
        <taxon>Araneae</taxon>
        <taxon>Araneomorphae</taxon>
        <taxon>Entelegynae</taxon>
        <taxon>Dionycha</taxon>
        <taxon>Salticidae</taxon>
        <taxon>Salticinae</taxon>
        <taxon>Salticoida</taxon>
        <taxon>Hasariini</taxon>
        <taxon>Hasarius</taxon>
    </lineage>
</organism>
<evidence type="ECO:0000256" key="21">
    <source>
        <dbReference type="ARBA" id="ARBA00052079"/>
    </source>
</evidence>
<evidence type="ECO:0000256" key="6">
    <source>
        <dbReference type="ARBA" id="ARBA00022588"/>
    </source>
</evidence>
<dbReference type="InterPro" id="IPR009003">
    <property type="entry name" value="Peptidase_S1_PA"/>
</dbReference>
<feature type="chain" id="PRO_5002418248" description="limulus clotting factor C" evidence="25">
    <location>
        <begin position="26"/>
        <end position="1006"/>
    </location>
</feature>
<keyword evidence="14 24" id="KW-0720">Serine protease</keyword>
<dbReference type="Gene3D" id="2.10.70.10">
    <property type="entry name" value="Complement Module, domain 1"/>
    <property type="match status" value="7"/>
</dbReference>
<evidence type="ECO:0000313" key="29">
    <source>
        <dbReference type="EMBL" id="BAR45590.1"/>
    </source>
</evidence>
<comment type="caution">
    <text evidence="23">Lacks conserved residue(s) required for the propagation of feature annotation.</text>
</comment>
<dbReference type="InterPro" id="IPR018114">
    <property type="entry name" value="TRYPSIN_HIS"/>
</dbReference>
<feature type="domain" description="Peptidase S1" evidence="27">
    <location>
        <begin position="734"/>
        <end position="999"/>
    </location>
</feature>
<name>A0A0E4B7Y9_9ARAC</name>
<comment type="subcellular location">
    <subcellularLocation>
        <location evidence="3">Cell surface</location>
    </subcellularLocation>
    <subcellularLocation>
        <location evidence="4">Membrane</location>
    </subcellularLocation>
</comment>
<evidence type="ECO:0000256" key="17">
    <source>
        <dbReference type="ARBA" id="ARBA00023136"/>
    </source>
</evidence>
<evidence type="ECO:0000256" key="7">
    <source>
        <dbReference type="ARBA" id="ARBA00022659"/>
    </source>
</evidence>
<dbReference type="InterPro" id="IPR036465">
    <property type="entry name" value="vWFA_dom_sf"/>
</dbReference>
<keyword evidence="12 24" id="KW-0378">Hydrolase</keyword>
<reference evidence="29" key="1">
    <citation type="journal article" date="2015" name="Dev. Comp. Immunol.">
        <title>Evolution of the complement system in protostomes revealed by de novo transcriptome analysis of six species of Arthropoda.</title>
        <authorList>
            <person name="Sekiguchi R."/>
            <person name="Nonaka M."/>
        </authorList>
    </citation>
    <scope>NUCLEOTIDE SEQUENCE</scope>
</reference>
<keyword evidence="7 23" id="KW-0768">Sushi</keyword>
<dbReference type="Gene3D" id="3.40.50.410">
    <property type="entry name" value="von Willebrand factor, type A domain"/>
    <property type="match status" value="1"/>
</dbReference>
<dbReference type="AlphaFoldDB" id="A0A0E4B7Y9"/>
<dbReference type="InterPro" id="IPR000436">
    <property type="entry name" value="Sushi_SCR_CCP_dom"/>
</dbReference>
<evidence type="ECO:0000256" key="25">
    <source>
        <dbReference type="SAM" id="SignalP"/>
    </source>
</evidence>
<dbReference type="Pfam" id="PF00089">
    <property type="entry name" value="Trypsin"/>
    <property type="match status" value="1"/>
</dbReference>
<feature type="disulfide bond" evidence="23">
    <location>
        <begin position="190"/>
        <end position="217"/>
    </location>
</feature>
<dbReference type="SMART" id="SM00032">
    <property type="entry name" value="CCP"/>
    <property type="match status" value="7"/>
</dbReference>
<evidence type="ECO:0000259" key="28">
    <source>
        <dbReference type="PROSITE" id="PS50923"/>
    </source>
</evidence>
<comment type="catalytic activity">
    <reaction evidence="21">
        <text>Selective cleavage of 103-Arg-|-Ser-104 and 124-Ile-|-Ile-125 bonds in Limulus clotting factor B to form activated factor B. Cleavage of -Pro-Arg-|-Xaa- bonds in synthetic substrates.</text>
        <dbReference type="EC" id="3.4.21.84"/>
    </reaction>
</comment>
<evidence type="ECO:0000256" key="10">
    <source>
        <dbReference type="ARBA" id="ARBA00022734"/>
    </source>
</evidence>
<dbReference type="InterPro" id="IPR043504">
    <property type="entry name" value="Peptidase_S1_PA_chymotrypsin"/>
</dbReference>
<dbReference type="PROSITE" id="PS50234">
    <property type="entry name" value="VWFA"/>
    <property type="match status" value="1"/>
</dbReference>
<evidence type="ECO:0000256" key="15">
    <source>
        <dbReference type="ARBA" id="ARBA00022859"/>
    </source>
</evidence>
<dbReference type="PROSITE" id="PS00134">
    <property type="entry name" value="TRYPSIN_HIS"/>
    <property type="match status" value="1"/>
</dbReference>
<feature type="domain" description="Sushi" evidence="28">
    <location>
        <begin position="285"/>
        <end position="348"/>
    </location>
</feature>
<feature type="domain" description="Sushi" evidence="28">
    <location>
        <begin position="409"/>
        <end position="466"/>
    </location>
</feature>
<dbReference type="InterPro" id="IPR033116">
    <property type="entry name" value="TRYPSIN_SER"/>
</dbReference>
<dbReference type="CDD" id="cd01450">
    <property type="entry name" value="vWFA_subfamily_ECM"/>
    <property type="match status" value="1"/>
</dbReference>
<feature type="disulfide bond" evidence="23">
    <location>
        <begin position="377"/>
        <end position="404"/>
    </location>
</feature>
<evidence type="ECO:0000256" key="1">
    <source>
        <dbReference type="ARBA" id="ARBA00001936"/>
    </source>
</evidence>
<dbReference type="Gene3D" id="2.40.10.10">
    <property type="entry name" value="Trypsin-like serine proteases"/>
    <property type="match status" value="2"/>
</dbReference>
<comment type="cofactor">
    <cofactor evidence="2">
        <name>Mg(2+)</name>
        <dbReference type="ChEBI" id="CHEBI:18420"/>
    </cofactor>
</comment>
<dbReference type="GO" id="GO:0030246">
    <property type="term" value="F:carbohydrate binding"/>
    <property type="evidence" value="ECO:0007669"/>
    <property type="project" value="UniProtKB-KW"/>
</dbReference>
<keyword evidence="15" id="KW-0391">Immunity</keyword>
<feature type="signal peptide" evidence="25">
    <location>
        <begin position="1"/>
        <end position="25"/>
    </location>
</feature>
<evidence type="ECO:0000256" key="16">
    <source>
        <dbReference type="ARBA" id="ARBA00022889"/>
    </source>
</evidence>
<dbReference type="EMBL" id="LC009011">
    <property type="protein sequence ID" value="BAR45590.1"/>
    <property type="molecule type" value="mRNA"/>
</dbReference>
<evidence type="ECO:0000256" key="23">
    <source>
        <dbReference type="PROSITE-ProRule" id="PRU00302"/>
    </source>
</evidence>
<evidence type="ECO:0000256" key="8">
    <source>
        <dbReference type="ARBA" id="ARBA00022670"/>
    </source>
</evidence>
<dbReference type="InterPro" id="IPR002035">
    <property type="entry name" value="VWF_A"/>
</dbReference>
<dbReference type="GO" id="GO:0042381">
    <property type="term" value="P:hemolymph coagulation"/>
    <property type="evidence" value="ECO:0007669"/>
    <property type="project" value="UniProtKB-KW"/>
</dbReference>
<dbReference type="GO" id="GO:0006508">
    <property type="term" value="P:proteolysis"/>
    <property type="evidence" value="ECO:0007669"/>
    <property type="project" value="UniProtKB-KW"/>
</dbReference>
<dbReference type="GO" id="GO:0009986">
    <property type="term" value="C:cell surface"/>
    <property type="evidence" value="ECO:0007669"/>
    <property type="project" value="UniProtKB-SubCell"/>
</dbReference>
<feature type="domain" description="Sushi" evidence="28">
    <location>
        <begin position="349"/>
        <end position="406"/>
    </location>
</feature>
<dbReference type="InterPro" id="IPR035976">
    <property type="entry name" value="Sushi/SCR/CCP_sf"/>
</dbReference>
<feature type="domain" description="Sushi" evidence="28">
    <location>
        <begin position="222"/>
        <end position="284"/>
    </location>
</feature>
<feature type="domain" description="Sushi" evidence="28">
    <location>
        <begin position="162"/>
        <end position="219"/>
    </location>
</feature>
<dbReference type="InterPro" id="IPR001314">
    <property type="entry name" value="Peptidase_S1A"/>
</dbReference>
<dbReference type="PROSITE" id="PS50240">
    <property type="entry name" value="TRYPSIN_DOM"/>
    <property type="match status" value="1"/>
</dbReference>
<evidence type="ECO:0000256" key="19">
    <source>
        <dbReference type="ARBA" id="ARBA00023180"/>
    </source>
</evidence>
<evidence type="ECO:0000256" key="12">
    <source>
        <dbReference type="ARBA" id="ARBA00022801"/>
    </source>
</evidence>
<evidence type="ECO:0000256" key="11">
    <source>
        <dbReference type="ARBA" id="ARBA00022737"/>
    </source>
</evidence>
<protein>
    <recommendedName>
        <fullName evidence="22">limulus clotting factor C</fullName>
        <ecNumber evidence="22">3.4.21.84</ecNumber>
    </recommendedName>
    <alternativeName>
        <fullName evidence="20">C3/C5 convertase</fullName>
    </alternativeName>
</protein>
<accession>A0A0E4B7Y9</accession>
<feature type="disulfide bond" evidence="23">
    <location>
        <begin position="319"/>
        <end position="346"/>
    </location>
</feature>
<keyword evidence="8 24" id="KW-0645">Protease</keyword>
<dbReference type="SUPFAM" id="SSF53300">
    <property type="entry name" value="vWA-like"/>
    <property type="match status" value="1"/>
</dbReference>
<dbReference type="Pfam" id="PF00092">
    <property type="entry name" value="VWA"/>
    <property type="match status" value="1"/>
</dbReference>
<keyword evidence="11" id="KW-0677">Repeat</keyword>